<reference evidence="1" key="2">
    <citation type="journal article" date="2015" name="Fish Shellfish Immunol.">
        <title>Early steps in the European eel (Anguilla anguilla)-Vibrio vulnificus interaction in the gills: Role of the RtxA13 toxin.</title>
        <authorList>
            <person name="Callol A."/>
            <person name="Pajuelo D."/>
            <person name="Ebbesson L."/>
            <person name="Teles M."/>
            <person name="MacKenzie S."/>
            <person name="Amaro C."/>
        </authorList>
    </citation>
    <scope>NUCLEOTIDE SEQUENCE</scope>
</reference>
<dbReference type="EMBL" id="GBXM01073992">
    <property type="protein sequence ID" value="JAH34585.1"/>
    <property type="molecule type" value="Transcribed_RNA"/>
</dbReference>
<dbReference type="AlphaFoldDB" id="A0A0E9S1P1"/>
<accession>A0A0E9S1P1</accession>
<organism evidence="1">
    <name type="scientific">Anguilla anguilla</name>
    <name type="common">European freshwater eel</name>
    <name type="synonym">Muraena anguilla</name>
    <dbReference type="NCBI Taxonomy" id="7936"/>
    <lineage>
        <taxon>Eukaryota</taxon>
        <taxon>Metazoa</taxon>
        <taxon>Chordata</taxon>
        <taxon>Craniata</taxon>
        <taxon>Vertebrata</taxon>
        <taxon>Euteleostomi</taxon>
        <taxon>Actinopterygii</taxon>
        <taxon>Neopterygii</taxon>
        <taxon>Teleostei</taxon>
        <taxon>Anguilliformes</taxon>
        <taxon>Anguillidae</taxon>
        <taxon>Anguilla</taxon>
    </lineage>
</organism>
<sequence length="26" mass="2794">MNALPQVLKLSSSIEIVIPSSSYVAF</sequence>
<evidence type="ECO:0000313" key="1">
    <source>
        <dbReference type="EMBL" id="JAH34585.1"/>
    </source>
</evidence>
<reference evidence="1" key="1">
    <citation type="submission" date="2014-11" db="EMBL/GenBank/DDBJ databases">
        <authorList>
            <person name="Amaro Gonzalez C."/>
        </authorList>
    </citation>
    <scope>NUCLEOTIDE SEQUENCE</scope>
</reference>
<protein>
    <submittedName>
        <fullName evidence="1">Uncharacterized protein</fullName>
    </submittedName>
</protein>
<proteinExistence type="predicted"/>
<name>A0A0E9S1P1_ANGAN</name>